<sequence length="25" mass="2820">MKERCNKLEFFCIAVAELFSSIAVA</sequence>
<reference evidence="1" key="1">
    <citation type="submission" date="2014-11" db="EMBL/GenBank/DDBJ databases">
        <authorList>
            <person name="Amaro Gonzalez C."/>
        </authorList>
    </citation>
    <scope>NUCLEOTIDE SEQUENCE</scope>
</reference>
<name>A0A0E9T619_ANGAN</name>
<evidence type="ECO:0000313" key="1">
    <source>
        <dbReference type="EMBL" id="JAH48123.1"/>
    </source>
</evidence>
<dbReference type="AlphaFoldDB" id="A0A0E9T619"/>
<protein>
    <submittedName>
        <fullName evidence="1">Uncharacterized protein</fullName>
    </submittedName>
</protein>
<organism evidence="1">
    <name type="scientific">Anguilla anguilla</name>
    <name type="common">European freshwater eel</name>
    <name type="synonym">Muraena anguilla</name>
    <dbReference type="NCBI Taxonomy" id="7936"/>
    <lineage>
        <taxon>Eukaryota</taxon>
        <taxon>Metazoa</taxon>
        <taxon>Chordata</taxon>
        <taxon>Craniata</taxon>
        <taxon>Vertebrata</taxon>
        <taxon>Euteleostomi</taxon>
        <taxon>Actinopterygii</taxon>
        <taxon>Neopterygii</taxon>
        <taxon>Teleostei</taxon>
        <taxon>Anguilliformes</taxon>
        <taxon>Anguillidae</taxon>
        <taxon>Anguilla</taxon>
    </lineage>
</organism>
<proteinExistence type="predicted"/>
<dbReference type="EMBL" id="GBXM01060454">
    <property type="protein sequence ID" value="JAH48123.1"/>
    <property type="molecule type" value="Transcribed_RNA"/>
</dbReference>
<accession>A0A0E9T619</accession>
<reference evidence="1" key="2">
    <citation type="journal article" date="2015" name="Fish Shellfish Immunol.">
        <title>Early steps in the European eel (Anguilla anguilla)-Vibrio vulnificus interaction in the gills: Role of the RtxA13 toxin.</title>
        <authorList>
            <person name="Callol A."/>
            <person name="Pajuelo D."/>
            <person name="Ebbesson L."/>
            <person name="Teles M."/>
            <person name="MacKenzie S."/>
            <person name="Amaro C."/>
        </authorList>
    </citation>
    <scope>NUCLEOTIDE SEQUENCE</scope>
</reference>